<dbReference type="VEuPathDB" id="VectorBase:ASTEI20_040052"/>
<dbReference type="GO" id="GO:0061564">
    <property type="term" value="P:axon development"/>
    <property type="evidence" value="ECO:0007669"/>
    <property type="project" value="UniProtKB-ARBA"/>
</dbReference>
<evidence type="ECO:0000256" key="11">
    <source>
        <dbReference type="ARBA" id="ARBA00022771"/>
    </source>
</evidence>
<dbReference type="GO" id="GO:0048471">
    <property type="term" value="C:perinuclear region of cytoplasm"/>
    <property type="evidence" value="ECO:0007669"/>
    <property type="project" value="UniProtKB-SubCell"/>
</dbReference>
<dbReference type="GO" id="GO:0008270">
    <property type="term" value="F:zinc ion binding"/>
    <property type="evidence" value="ECO:0007669"/>
    <property type="project" value="UniProtKB-KW"/>
</dbReference>
<feature type="domain" description="Zinc finger ZPR1-type" evidence="21">
    <location>
        <begin position="329"/>
        <end position="487"/>
    </location>
</feature>
<keyword evidence="11" id="KW-0863">Zinc-finger</keyword>
<dbReference type="SUPFAM" id="SSF50978">
    <property type="entry name" value="WD40 repeat-like"/>
    <property type="match status" value="1"/>
</dbReference>
<evidence type="ECO:0000256" key="10">
    <source>
        <dbReference type="ARBA" id="ARBA00022737"/>
    </source>
</evidence>
<dbReference type="PANTHER" id="PTHR10876:SF0">
    <property type="entry name" value="ZINC FINGER PROTEIN ZPR1"/>
    <property type="match status" value="1"/>
</dbReference>
<proteinExistence type="inferred from homology"/>
<dbReference type="EnsemblMetazoa" id="ASTEI04936-RA">
    <property type="protein sequence ID" value="ASTEI04936-PA"/>
    <property type="gene ID" value="ASTEI04936"/>
</dbReference>
<feature type="domain" description="Zinc finger ZPR1-type" evidence="21">
    <location>
        <begin position="568"/>
        <end position="727"/>
    </location>
</feature>
<dbReference type="InterPro" id="IPR001680">
    <property type="entry name" value="WD40_rpt"/>
</dbReference>
<keyword evidence="16" id="KW-0966">Cell projection</keyword>
<evidence type="ECO:0000256" key="2">
    <source>
        <dbReference type="ARBA" id="ARBA00004489"/>
    </source>
</evidence>
<feature type="compositionally biased region" description="Acidic residues" evidence="20">
    <location>
        <begin position="763"/>
        <end position="776"/>
    </location>
</feature>
<evidence type="ECO:0000256" key="14">
    <source>
        <dbReference type="ARBA" id="ARBA00023187"/>
    </source>
</evidence>
<dbReference type="GO" id="GO:0005730">
    <property type="term" value="C:nucleolus"/>
    <property type="evidence" value="ECO:0007669"/>
    <property type="project" value="UniProtKB-SubCell"/>
</dbReference>
<reference evidence="22" key="2">
    <citation type="submission" date="2020-05" db="UniProtKB">
        <authorList>
            <consortium name="EnsemblMetazoa"/>
        </authorList>
    </citation>
    <scope>IDENTIFICATION</scope>
    <source>
        <strain evidence="22">Indian</strain>
    </source>
</reference>
<evidence type="ECO:0000256" key="18">
    <source>
        <dbReference type="ARBA" id="ARBA00074960"/>
    </source>
</evidence>
<keyword evidence="9" id="KW-0479">Metal-binding</keyword>
<dbReference type="InterPro" id="IPR036322">
    <property type="entry name" value="WD40_repeat_dom_sf"/>
</dbReference>
<reference evidence="23" key="1">
    <citation type="journal article" date="2014" name="Genome Biol.">
        <title>Genome analysis of a major urban malaria vector mosquito, Anopheles stephensi.</title>
        <authorList>
            <person name="Jiang X."/>
            <person name="Peery A."/>
            <person name="Hall A.B."/>
            <person name="Sharma A."/>
            <person name="Chen X.G."/>
            <person name="Waterhouse R.M."/>
            <person name="Komissarov A."/>
            <person name="Riehle M.M."/>
            <person name="Shouche Y."/>
            <person name="Sharakhova M.V."/>
            <person name="Lawson D."/>
            <person name="Pakpour N."/>
            <person name="Arensburger P."/>
            <person name="Davidson V.L."/>
            <person name="Eiglmeier K."/>
            <person name="Emrich S."/>
            <person name="George P."/>
            <person name="Kennedy R.C."/>
            <person name="Mane S.P."/>
            <person name="Maslen G."/>
            <person name="Oringanje C."/>
            <person name="Qi Y."/>
            <person name="Settlage R."/>
            <person name="Tojo M."/>
            <person name="Tubio J.M."/>
            <person name="Unger M.F."/>
            <person name="Wang B."/>
            <person name="Vernick K.D."/>
            <person name="Ribeiro J.M."/>
            <person name="James A.A."/>
            <person name="Michel K."/>
            <person name="Riehle M.A."/>
            <person name="Luckhart S."/>
            <person name="Sharakhov I.V."/>
            <person name="Tu Z."/>
        </authorList>
    </citation>
    <scope>NUCLEOTIDE SEQUENCE [LARGE SCALE GENOMIC DNA]</scope>
    <source>
        <strain evidence="23">Indian</strain>
    </source>
</reference>
<evidence type="ECO:0000256" key="5">
    <source>
        <dbReference type="ARBA" id="ARBA00004624"/>
    </source>
</evidence>
<dbReference type="InterPro" id="IPR042452">
    <property type="entry name" value="ZPR1_Znf1/2"/>
</dbReference>
<dbReference type="Pfam" id="PF03367">
    <property type="entry name" value="Zn_ribbon_ZPR1"/>
    <property type="match status" value="2"/>
</dbReference>
<evidence type="ECO:0000256" key="9">
    <source>
        <dbReference type="ARBA" id="ARBA00022723"/>
    </source>
</evidence>
<evidence type="ECO:0000313" key="23">
    <source>
        <dbReference type="Proteomes" id="UP000076408"/>
    </source>
</evidence>
<dbReference type="Proteomes" id="UP000076408">
    <property type="component" value="Unassembled WGS sequence"/>
</dbReference>
<evidence type="ECO:0000259" key="21">
    <source>
        <dbReference type="SMART" id="SM00709"/>
    </source>
</evidence>
<dbReference type="FunFam" id="2.20.25.420:FF:000001">
    <property type="entry name" value="Zinc finger protein ZPR1"/>
    <property type="match status" value="1"/>
</dbReference>
<dbReference type="SMART" id="SM00320">
    <property type="entry name" value="WD40"/>
    <property type="match status" value="3"/>
</dbReference>
<evidence type="ECO:0000313" key="22">
    <source>
        <dbReference type="EnsemblMetazoa" id="ASTEI04936-PA"/>
    </source>
</evidence>
<dbReference type="VEuPathDB" id="VectorBase:ASTEI20_034157"/>
<dbReference type="SMART" id="SM00709">
    <property type="entry name" value="Zpr1"/>
    <property type="match status" value="2"/>
</dbReference>
<dbReference type="InterPro" id="IPR040141">
    <property type="entry name" value="ZPR1"/>
</dbReference>
<evidence type="ECO:0000256" key="4">
    <source>
        <dbReference type="ARBA" id="ARBA00004604"/>
    </source>
</evidence>
<dbReference type="GO" id="GO:0042307">
    <property type="term" value="P:positive regulation of protein import into nucleus"/>
    <property type="evidence" value="ECO:0007669"/>
    <property type="project" value="UniProtKB-ARBA"/>
</dbReference>
<feature type="region of interest" description="Disordered" evidence="20">
    <location>
        <begin position="752"/>
        <end position="776"/>
    </location>
</feature>
<dbReference type="Gene3D" id="2.130.10.10">
    <property type="entry name" value="YVTN repeat-like/Quinoprotein amine dehydrogenase"/>
    <property type="match status" value="1"/>
</dbReference>
<evidence type="ECO:0000256" key="12">
    <source>
        <dbReference type="ARBA" id="ARBA00022782"/>
    </source>
</evidence>
<keyword evidence="8" id="KW-0507">mRNA processing</keyword>
<dbReference type="GO" id="GO:0008380">
    <property type="term" value="P:RNA splicing"/>
    <property type="evidence" value="ECO:0007669"/>
    <property type="project" value="UniProtKB-KW"/>
</dbReference>
<dbReference type="PROSITE" id="PS50082">
    <property type="entry name" value="WD_REPEATS_2"/>
    <property type="match status" value="1"/>
</dbReference>
<evidence type="ECO:0000256" key="8">
    <source>
        <dbReference type="ARBA" id="ARBA00022664"/>
    </source>
</evidence>
<sequence length="776" mass="86082">MPATVENVSGDGDKHSSDTTAVVFHRDHVFSAGGDGKVKVWSKDVRLLKELTPHEGYIYAVAIDSKGQLYTSSSDGTIKCLTNPAGSDECKELLKCNDEIECLFVDLKDNLYSGDDKGIITMWIDQRIKYKFNVVEQVRSMAIQNNIIYSIRDNDLTVTEIIEGSASGRFMTKASIPGRCPVRLCGGCTEEGVYSNVAILTRDGLGIAMIKNSKKEQYPVIWTKEKAHSMIINAMVAKDEYLYTAGYDGIIKQWSELDAKEPKLNGEVALGAVCINSLAIGADKMQVYAGCSDETSTKPTMETIAEPSGMFPKLNVEEEPELSATEVESMCMNCQENGITRLLLTQIPFYKEVVIMSFSCDHCGFDNNEIQPGGEIAPKGVEIRTEIVTARDLNRRVVKSDYSSIRIEELDFEIPAQSQKGEVTTVEGIIDRVIRGLDQDQPVRRIQYPEAAEQIETFIASLQTLKELERPFTLTIKDISGNSFVENPNAPHKDPATTISHFQRTKDQNHMLGIFTHEEVGSDERKNVVEESVQLETVPEEVDSLLKPIRDGTWPLEELQGEVLQFQTNCPECAAPCDTNMKVTTVPHFKEVVIMATVCDNCGLRTNEVKPGGGIEEQGVKIEVSVRGRIDFARDVLKSESCSLHIRELDCEVGAGALGGRFTTIEGLLTAMREQLVESTGMFMDSNDAETKERMDKFFGQLDAAIAGQKPLTVVMDDPTGNSYVQSLNDDGTPDTALRIIRYHRSYEQNEELGLNDMKTENYGEETSNEEGKEDC</sequence>
<dbReference type="AlphaFoldDB" id="A0A182Y900"/>
<dbReference type="InterPro" id="IPR004457">
    <property type="entry name" value="Znf_ZPR1"/>
</dbReference>
<comment type="similarity">
    <text evidence="6">Belongs to the ZPR1 family.</text>
</comment>
<accession>A0A182Y900</accession>
<keyword evidence="15" id="KW-0539">Nucleus</keyword>
<dbReference type="NCBIfam" id="TIGR00310">
    <property type="entry name" value="ZPR1_znf"/>
    <property type="match status" value="2"/>
</dbReference>
<keyword evidence="12" id="KW-0221">Differentiation</keyword>
<dbReference type="GO" id="GO:0006260">
    <property type="term" value="P:DNA replication"/>
    <property type="evidence" value="ECO:0007669"/>
    <property type="project" value="UniProtKB-ARBA"/>
</dbReference>
<keyword evidence="10" id="KW-0677">Repeat</keyword>
<evidence type="ECO:0000256" key="19">
    <source>
        <dbReference type="ARBA" id="ARBA00079252"/>
    </source>
</evidence>
<dbReference type="VEuPathDB" id="VectorBase:ASTEI04936"/>
<dbReference type="GO" id="GO:0015030">
    <property type="term" value="C:Cajal body"/>
    <property type="evidence" value="ECO:0007669"/>
    <property type="project" value="UniProtKB-SubCell"/>
</dbReference>
<dbReference type="GO" id="GO:0030426">
    <property type="term" value="C:growth cone"/>
    <property type="evidence" value="ECO:0007669"/>
    <property type="project" value="UniProtKB-SubCell"/>
</dbReference>
<keyword evidence="13" id="KW-0862">Zinc</keyword>
<keyword evidence="23" id="KW-1185">Reference proteome</keyword>
<evidence type="ECO:0000256" key="16">
    <source>
        <dbReference type="ARBA" id="ARBA00023273"/>
    </source>
</evidence>
<comment type="subcellular location">
    <subcellularLocation>
        <location evidence="2">Cell projection</location>
        <location evidence="2">Axon</location>
    </subcellularLocation>
    <subcellularLocation>
        <location evidence="5">Cell projection</location>
        <location evidence="5">Growth cone</location>
    </subcellularLocation>
    <subcellularLocation>
        <location evidence="3">Cytoplasm</location>
        <location evidence="3">Perinuclear region</location>
    </subcellularLocation>
    <subcellularLocation>
        <location evidence="1">Nucleus</location>
        <location evidence="1">Cajal body</location>
    </subcellularLocation>
    <subcellularLocation>
        <location evidence="17">Nucleus</location>
        <location evidence="17">Gem</location>
    </subcellularLocation>
    <subcellularLocation>
        <location evidence="4">Nucleus</location>
        <location evidence="4">Nucleolus</location>
    </subcellularLocation>
</comment>
<dbReference type="Pfam" id="PF00400">
    <property type="entry name" value="WD40"/>
    <property type="match status" value="2"/>
</dbReference>
<evidence type="ECO:0000256" key="7">
    <source>
        <dbReference type="ARBA" id="ARBA00022490"/>
    </source>
</evidence>
<dbReference type="Pfam" id="PF22794">
    <property type="entry name" value="jr-ZPR1"/>
    <property type="match status" value="2"/>
</dbReference>
<evidence type="ECO:0000256" key="13">
    <source>
        <dbReference type="ARBA" id="ARBA00022833"/>
    </source>
</evidence>
<protein>
    <recommendedName>
        <fullName evidence="18">Zinc finger protein ZPR1</fullName>
    </recommendedName>
    <alternativeName>
        <fullName evidence="19">Zinc finger protein 259</fullName>
    </alternativeName>
</protein>
<name>A0A182Y900_ANOST</name>
<dbReference type="InterPro" id="IPR042451">
    <property type="entry name" value="ZPR1_A/B_dom"/>
</dbReference>
<dbReference type="FunFam" id="2.60.120.1040:FF:000001">
    <property type="entry name" value="Zinc finger protein ZPR1"/>
    <property type="match status" value="1"/>
</dbReference>
<keyword evidence="7" id="KW-0963">Cytoplasm</keyword>
<dbReference type="PANTHER" id="PTHR10876">
    <property type="entry name" value="ZINC FINGER PROTEIN ZPR1"/>
    <property type="match status" value="1"/>
</dbReference>
<evidence type="ECO:0000256" key="3">
    <source>
        <dbReference type="ARBA" id="ARBA00004556"/>
    </source>
</evidence>
<dbReference type="FunFam" id="2.60.120.1040:FF:000002">
    <property type="entry name" value="zinc finger protein ZPR1"/>
    <property type="match status" value="1"/>
</dbReference>
<dbReference type="GO" id="GO:0097504">
    <property type="term" value="C:Gemini of Cajal bodies"/>
    <property type="evidence" value="ECO:0007669"/>
    <property type="project" value="UniProtKB-SubCell"/>
</dbReference>
<evidence type="ECO:0000256" key="1">
    <source>
        <dbReference type="ARBA" id="ARBA00004408"/>
    </source>
</evidence>
<dbReference type="FunFam" id="2.20.25.420:FF:000003">
    <property type="entry name" value="zinc finger protein ZPR1"/>
    <property type="match status" value="1"/>
</dbReference>
<evidence type="ECO:0000256" key="15">
    <source>
        <dbReference type="ARBA" id="ARBA00023242"/>
    </source>
</evidence>
<dbReference type="InterPro" id="IPR015943">
    <property type="entry name" value="WD40/YVTN_repeat-like_dom_sf"/>
</dbReference>
<dbReference type="Gene3D" id="2.60.120.1040">
    <property type="entry name" value="ZPR1, A/B domain"/>
    <property type="match status" value="2"/>
</dbReference>
<dbReference type="Gene3D" id="2.20.25.420">
    <property type="entry name" value="ZPR1, zinc finger domain"/>
    <property type="match status" value="2"/>
</dbReference>
<dbReference type="GO" id="GO:0010628">
    <property type="term" value="P:positive regulation of gene expression"/>
    <property type="evidence" value="ECO:0007669"/>
    <property type="project" value="UniProtKB-ARBA"/>
</dbReference>
<dbReference type="GO" id="GO:0006397">
    <property type="term" value="P:mRNA processing"/>
    <property type="evidence" value="ECO:0007669"/>
    <property type="project" value="UniProtKB-KW"/>
</dbReference>
<dbReference type="VEuPathDB" id="VectorBase:ASTE003930"/>
<keyword evidence="14" id="KW-0508">mRNA splicing</keyword>
<evidence type="ECO:0000256" key="20">
    <source>
        <dbReference type="SAM" id="MobiDB-lite"/>
    </source>
</evidence>
<dbReference type="GO" id="GO:0031369">
    <property type="term" value="F:translation initiation factor binding"/>
    <property type="evidence" value="ECO:0007669"/>
    <property type="project" value="UniProtKB-ARBA"/>
</dbReference>
<dbReference type="InterPro" id="IPR056180">
    <property type="entry name" value="ZPR1_jr_dom"/>
</dbReference>
<evidence type="ECO:0000256" key="6">
    <source>
        <dbReference type="ARBA" id="ARBA00008354"/>
    </source>
</evidence>
<evidence type="ECO:0000256" key="17">
    <source>
        <dbReference type="ARBA" id="ARBA00034695"/>
    </source>
</evidence>
<organism evidence="22 23">
    <name type="scientific">Anopheles stephensi</name>
    <name type="common">Indo-Pakistan malaria mosquito</name>
    <dbReference type="NCBI Taxonomy" id="30069"/>
    <lineage>
        <taxon>Eukaryota</taxon>
        <taxon>Metazoa</taxon>
        <taxon>Ecdysozoa</taxon>
        <taxon>Arthropoda</taxon>
        <taxon>Hexapoda</taxon>
        <taxon>Insecta</taxon>
        <taxon>Pterygota</taxon>
        <taxon>Neoptera</taxon>
        <taxon>Endopterygota</taxon>
        <taxon>Diptera</taxon>
        <taxon>Nematocera</taxon>
        <taxon>Culicoidea</taxon>
        <taxon>Culicidae</taxon>
        <taxon>Anophelinae</taxon>
        <taxon>Anopheles</taxon>
    </lineage>
</organism>
<dbReference type="STRING" id="30069.A0A182Y900"/>